<keyword evidence="3" id="KW-1185">Reference proteome</keyword>
<gene>
    <name evidence="2" type="ORF">SUTH_02192</name>
</gene>
<evidence type="ECO:0000256" key="1">
    <source>
        <dbReference type="SAM" id="Phobius"/>
    </source>
</evidence>
<dbReference type="KEGG" id="shd:SUTH_02192"/>
<keyword evidence="1" id="KW-1133">Transmembrane helix</keyword>
<feature type="transmembrane region" description="Helical" evidence="1">
    <location>
        <begin position="78"/>
        <end position="96"/>
    </location>
</feature>
<evidence type="ECO:0000313" key="2">
    <source>
        <dbReference type="EMBL" id="BAO29982.1"/>
    </source>
</evidence>
<dbReference type="Proteomes" id="UP000031637">
    <property type="component" value="Chromosome"/>
</dbReference>
<organism evidence="2 3">
    <name type="scientific">Sulfuritalea hydrogenivorans sk43H</name>
    <dbReference type="NCBI Taxonomy" id="1223802"/>
    <lineage>
        <taxon>Bacteria</taxon>
        <taxon>Pseudomonadati</taxon>
        <taxon>Pseudomonadota</taxon>
        <taxon>Betaproteobacteria</taxon>
        <taxon>Nitrosomonadales</taxon>
        <taxon>Sterolibacteriaceae</taxon>
        <taxon>Sulfuritalea</taxon>
    </lineage>
</organism>
<evidence type="ECO:0000313" key="3">
    <source>
        <dbReference type="Proteomes" id="UP000031637"/>
    </source>
</evidence>
<feature type="transmembrane region" description="Helical" evidence="1">
    <location>
        <begin position="102"/>
        <end position="121"/>
    </location>
</feature>
<dbReference type="Pfam" id="PF04246">
    <property type="entry name" value="RseC_MucC"/>
    <property type="match status" value="1"/>
</dbReference>
<dbReference type="EMBL" id="AP012547">
    <property type="protein sequence ID" value="BAO29982.1"/>
    <property type="molecule type" value="Genomic_DNA"/>
</dbReference>
<proteinExistence type="predicted"/>
<dbReference type="PIRSF" id="PIRSF004923">
    <property type="entry name" value="RseC"/>
    <property type="match status" value="1"/>
</dbReference>
<dbReference type="HOGENOM" id="CLU_124911_0_1_4"/>
<dbReference type="AlphaFoldDB" id="W0SGB3"/>
<dbReference type="RefSeq" id="WP_041099221.1">
    <property type="nucleotide sequence ID" value="NZ_AP012547.1"/>
</dbReference>
<keyword evidence="1" id="KW-0812">Transmembrane</keyword>
<dbReference type="STRING" id="1223802.SUTH_02192"/>
<accession>W0SGB3</accession>
<dbReference type="InterPro" id="IPR026268">
    <property type="entry name" value="RseC"/>
</dbReference>
<dbReference type="OrthoDB" id="8562584at2"/>
<protein>
    <submittedName>
        <fullName evidence="2">Positive regulator of sigma E, RseC/MucC</fullName>
    </submittedName>
</protein>
<name>W0SGB3_9PROT</name>
<reference evidence="2 3" key="1">
    <citation type="journal article" date="2014" name="Syst. Appl. Microbiol.">
        <title>Complete genomes of freshwater sulfur oxidizers Sulfuricella denitrificans skB26 and Sulfuritalea hydrogenivorans sk43H: genetic insights into the sulfur oxidation pathway of betaproteobacteria.</title>
        <authorList>
            <person name="Watanabe T."/>
            <person name="Kojima H."/>
            <person name="Fukui M."/>
        </authorList>
    </citation>
    <scope>NUCLEOTIDE SEQUENCE [LARGE SCALE GENOMIC DNA]</scope>
    <source>
        <strain evidence="2">DSM22779</strain>
    </source>
</reference>
<sequence>MSQCDAVVVEASGNEVWVEVPGRAPACGSCKNTDACQDSLLGLSAGPRRYRLENRIGARIGDRVQLTVADGTLWRASLASYVLPVLLAIAGAVVGQTAGGDAWAAMGTLAGLGCGLVLLRFKELRARRQDSFLSLDVQTQEVRFKESS</sequence>
<keyword evidence="1" id="KW-0472">Membrane</keyword>